<evidence type="ECO:0000256" key="8">
    <source>
        <dbReference type="ARBA" id="ARBA00023319"/>
    </source>
</evidence>
<dbReference type="InterPro" id="IPR013151">
    <property type="entry name" value="Immunoglobulin_dom"/>
</dbReference>
<feature type="domain" description="Ig-like" evidence="10">
    <location>
        <begin position="55"/>
        <end position="152"/>
    </location>
</feature>
<dbReference type="GeneID" id="106672412"/>
<feature type="compositionally biased region" description="Low complexity" evidence="9">
    <location>
        <begin position="353"/>
        <end position="370"/>
    </location>
</feature>
<evidence type="ECO:0000256" key="5">
    <source>
        <dbReference type="ARBA" id="ARBA00023136"/>
    </source>
</evidence>
<keyword evidence="2" id="KW-1003">Cell membrane</keyword>
<dbReference type="PROSITE" id="PS50835">
    <property type="entry name" value="IG_LIKE"/>
    <property type="match status" value="3"/>
</dbReference>
<dbReference type="SMART" id="SM00406">
    <property type="entry name" value="IGv"/>
    <property type="match status" value="2"/>
</dbReference>
<dbReference type="SMART" id="SM00408">
    <property type="entry name" value="IGc2"/>
    <property type="match status" value="3"/>
</dbReference>
<protein>
    <recommendedName>
        <fullName evidence="10">Ig-like domain-containing protein</fullName>
    </recommendedName>
</protein>
<evidence type="ECO:0000256" key="9">
    <source>
        <dbReference type="SAM" id="MobiDB-lite"/>
    </source>
</evidence>
<dbReference type="RefSeq" id="XP_014259303.2">
    <property type="nucleotide sequence ID" value="XM_014403817.2"/>
</dbReference>
<feature type="region of interest" description="Disordered" evidence="9">
    <location>
        <begin position="353"/>
        <end position="381"/>
    </location>
</feature>
<dbReference type="GO" id="GO:0043005">
    <property type="term" value="C:neuron projection"/>
    <property type="evidence" value="ECO:0007669"/>
    <property type="project" value="TreeGrafter"/>
</dbReference>
<dbReference type="InterPro" id="IPR003599">
    <property type="entry name" value="Ig_sub"/>
</dbReference>
<dbReference type="Proteomes" id="UP000494040">
    <property type="component" value="Unassembled WGS sequence"/>
</dbReference>
<dbReference type="SUPFAM" id="SSF48726">
    <property type="entry name" value="Immunoglobulin"/>
    <property type="match status" value="3"/>
</dbReference>
<keyword evidence="3" id="KW-0732">Signal</keyword>
<dbReference type="Gene3D" id="2.60.40.10">
    <property type="entry name" value="Immunoglobulins"/>
    <property type="match status" value="3"/>
</dbReference>
<dbReference type="KEGG" id="clec:106672412"/>
<keyword evidence="4" id="KW-0677">Repeat</keyword>
<evidence type="ECO:0000256" key="1">
    <source>
        <dbReference type="ARBA" id="ARBA00004236"/>
    </source>
</evidence>
<dbReference type="InterPro" id="IPR013106">
    <property type="entry name" value="Ig_V-set"/>
</dbReference>
<comment type="subcellular location">
    <subcellularLocation>
        <location evidence="1">Cell membrane</location>
    </subcellularLocation>
</comment>
<dbReference type="Pfam" id="PF00047">
    <property type="entry name" value="ig"/>
    <property type="match status" value="1"/>
</dbReference>
<keyword evidence="7" id="KW-0325">Glycoprotein</keyword>
<evidence type="ECO:0000313" key="12">
    <source>
        <dbReference type="Proteomes" id="UP000494040"/>
    </source>
</evidence>
<keyword evidence="6" id="KW-1015">Disulfide bond</keyword>
<proteinExistence type="predicted"/>
<reference evidence="11" key="1">
    <citation type="submission" date="2022-01" db="UniProtKB">
        <authorList>
            <consortium name="EnsemblMetazoa"/>
        </authorList>
    </citation>
    <scope>IDENTIFICATION</scope>
</reference>
<evidence type="ECO:0000256" key="2">
    <source>
        <dbReference type="ARBA" id="ARBA00022475"/>
    </source>
</evidence>
<keyword evidence="5" id="KW-0472">Membrane</keyword>
<name>A0A8I6S899_CIMLE</name>
<keyword evidence="12" id="KW-1185">Reference proteome</keyword>
<dbReference type="InterPro" id="IPR051170">
    <property type="entry name" value="Neural/epithelial_adhesion"/>
</dbReference>
<dbReference type="PANTHER" id="PTHR12231:SF105">
    <property type="entry name" value="LACHESIN-LIKE PROTEIN"/>
    <property type="match status" value="1"/>
</dbReference>
<dbReference type="InterPro" id="IPR003598">
    <property type="entry name" value="Ig_sub2"/>
</dbReference>
<keyword evidence="8" id="KW-0393">Immunoglobulin domain</keyword>
<evidence type="ECO:0000256" key="6">
    <source>
        <dbReference type="ARBA" id="ARBA00023157"/>
    </source>
</evidence>
<evidence type="ECO:0000259" key="10">
    <source>
        <dbReference type="PROSITE" id="PS50835"/>
    </source>
</evidence>
<organism evidence="11 12">
    <name type="scientific">Cimex lectularius</name>
    <name type="common">Bed bug</name>
    <name type="synonym">Acanthia lectularia</name>
    <dbReference type="NCBI Taxonomy" id="79782"/>
    <lineage>
        <taxon>Eukaryota</taxon>
        <taxon>Metazoa</taxon>
        <taxon>Ecdysozoa</taxon>
        <taxon>Arthropoda</taxon>
        <taxon>Hexapoda</taxon>
        <taxon>Insecta</taxon>
        <taxon>Pterygota</taxon>
        <taxon>Neoptera</taxon>
        <taxon>Paraneoptera</taxon>
        <taxon>Hemiptera</taxon>
        <taxon>Heteroptera</taxon>
        <taxon>Panheteroptera</taxon>
        <taxon>Cimicomorpha</taxon>
        <taxon>Cimicidae</taxon>
        <taxon>Cimex</taxon>
    </lineage>
</organism>
<dbReference type="SMART" id="SM00409">
    <property type="entry name" value="IG"/>
    <property type="match status" value="3"/>
</dbReference>
<feature type="domain" description="Ig-like" evidence="10">
    <location>
        <begin position="250"/>
        <end position="357"/>
    </location>
</feature>
<accession>A0A8I6S899</accession>
<dbReference type="InterPro" id="IPR007110">
    <property type="entry name" value="Ig-like_dom"/>
</dbReference>
<dbReference type="AlphaFoldDB" id="A0A8I6S899"/>
<sequence length="432" mass="48016">MVWAGTPMESLTELVVFRGGSLIAPRYVDEFLKHHALPILDEISDKPIIMHNKEPYFISSIANVTVALGREAILTCSTASLDTYRVAWIREDDQTVLSLHKRVVTHNSRVTVSSDGDTIWKLHIKQVKESDRGCYTCQINTSSMIKQSGCIDVHVPPEILDRGSSSDVAVDEGGNVTLYCQAKGHPMPKIQWRREDNNFIPNTSEEVVFGDALTLTNIERSHVGAYLCIASNDVPPAVSKRIALSVNYPPEVRVSHEVVGAPVGSDIRIFCYVKGYPATVNSWVFSNHTLPHSGRERVVSEETGPDSTTLSLTLFNVETEDFGPYACQSNNSLGLAQAYFRLYEIKTSTTTTTTTTTTVKPPEPTTIETTHWPVYTSHDPPHEDYTNAEIDDYENELEEKGVGARSSHISQSVSLQPKLIILIISLLAYFFR</sequence>
<evidence type="ECO:0000256" key="7">
    <source>
        <dbReference type="ARBA" id="ARBA00023180"/>
    </source>
</evidence>
<dbReference type="GO" id="GO:0005886">
    <property type="term" value="C:plasma membrane"/>
    <property type="evidence" value="ECO:0007669"/>
    <property type="project" value="UniProtKB-SubCell"/>
</dbReference>
<dbReference type="PANTHER" id="PTHR12231">
    <property type="entry name" value="CTX-RELATED TYPE I TRANSMEMBRANE PROTEIN"/>
    <property type="match status" value="1"/>
</dbReference>
<evidence type="ECO:0000256" key="3">
    <source>
        <dbReference type="ARBA" id="ARBA00022729"/>
    </source>
</evidence>
<evidence type="ECO:0000313" key="11">
    <source>
        <dbReference type="EnsemblMetazoa" id="XP_014259303.2"/>
    </source>
</evidence>
<dbReference type="InterPro" id="IPR036179">
    <property type="entry name" value="Ig-like_dom_sf"/>
</dbReference>
<dbReference type="OMA" id="AGAYRCH"/>
<dbReference type="OrthoDB" id="10012075at2759"/>
<feature type="domain" description="Ig-like" evidence="10">
    <location>
        <begin position="157"/>
        <end position="245"/>
    </location>
</feature>
<evidence type="ECO:0000256" key="4">
    <source>
        <dbReference type="ARBA" id="ARBA00022737"/>
    </source>
</evidence>
<dbReference type="Pfam" id="PF13927">
    <property type="entry name" value="Ig_3"/>
    <property type="match status" value="2"/>
</dbReference>
<dbReference type="FunFam" id="2.60.40.10:FF:000328">
    <property type="entry name" value="CLUMA_CG000981, isoform A"/>
    <property type="match status" value="1"/>
</dbReference>
<dbReference type="InterPro" id="IPR013783">
    <property type="entry name" value="Ig-like_fold"/>
</dbReference>
<dbReference type="EnsemblMetazoa" id="XM_014403817.2">
    <property type="protein sequence ID" value="XP_014259303.2"/>
    <property type="gene ID" value="LOC106672412"/>
</dbReference>